<dbReference type="AlphaFoldDB" id="A0A6P4AI65"/>
<dbReference type="KEGG" id="zju:107428461"/>
<dbReference type="SUPFAM" id="SSF48264">
    <property type="entry name" value="Cytochrome P450"/>
    <property type="match status" value="1"/>
</dbReference>
<dbReference type="InterPro" id="IPR001128">
    <property type="entry name" value="Cyt_P450"/>
</dbReference>
<comment type="cofactor">
    <cofactor evidence="1 8">
        <name>heme</name>
        <dbReference type="ChEBI" id="CHEBI:30413"/>
    </cofactor>
</comment>
<evidence type="ECO:0000256" key="6">
    <source>
        <dbReference type="ARBA" id="ARBA00023004"/>
    </source>
</evidence>
<dbReference type="FunCoup" id="A0A6P4AI65">
    <property type="interactions" value="1023"/>
</dbReference>
<dbReference type="Gene3D" id="1.10.630.10">
    <property type="entry name" value="Cytochrome P450"/>
    <property type="match status" value="1"/>
</dbReference>
<protein>
    <submittedName>
        <fullName evidence="12">Cytochrome P450 71B34 isoform X1</fullName>
    </submittedName>
</protein>
<dbReference type="PRINTS" id="PR00385">
    <property type="entry name" value="P450"/>
</dbReference>
<evidence type="ECO:0000256" key="8">
    <source>
        <dbReference type="PIRSR" id="PIRSR602401-1"/>
    </source>
</evidence>
<evidence type="ECO:0000256" key="5">
    <source>
        <dbReference type="ARBA" id="ARBA00023002"/>
    </source>
</evidence>
<dbReference type="GO" id="GO:0004497">
    <property type="term" value="F:monooxygenase activity"/>
    <property type="evidence" value="ECO:0007669"/>
    <property type="project" value="UniProtKB-KW"/>
</dbReference>
<dbReference type="PANTHER" id="PTHR47955:SF19">
    <property type="entry name" value="CYTOCHROME P450 71A9-LIKE ISOFORM X1"/>
    <property type="match status" value="1"/>
</dbReference>
<dbReference type="InterPro" id="IPR002401">
    <property type="entry name" value="Cyt_P450_E_grp-I"/>
</dbReference>
<dbReference type="Proteomes" id="UP001652623">
    <property type="component" value="Chromosome 12"/>
</dbReference>
<keyword evidence="10" id="KW-0732">Signal</keyword>
<keyword evidence="11" id="KW-1185">Reference proteome</keyword>
<evidence type="ECO:0000313" key="12">
    <source>
        <dbReference type="RefSeq" id="XP_015894477.2"/>
    </source>
</evidence>
<evidence type="ECO:0000313" key="11">
    <source>
        <dbReference type="Proteomes" id="UP001652623"/>
    </source>
</evidence>
<sequence length="511" mass="57622">MALDALNMLLLFLPLSLFFFTKKLKAVRQNNNLPPGPPKLPIIGNLHQLGTLPHQSLCKLAKIYGPVMLLQLGGVPTLVISSAEAAKVVLKVNDLNSCSRPLLPGARTLTYNYRDVGFTPYGDYWREMRKICVLELFSAKRVQSYRSIREEEVDSLINLISESSSSATPVNLTEMLFSLTASIVFRIAFGTTFERSGFNNHRFHQVVHDVQAMLGSYSAAEFIPYVGWIVDRLSGLHQRFERTFNELDRFFQYVVDNHLSAERTKTDHEDIIDVLLKLVREQTGFGAAQLSQDNIKAVLLNVFLGGVDTGAITMIWAMAELAKQPKLMKKAQDEVRTSIGNKGRVSESDIDQLEYLKMIVKETFRLHPPAALLLPRETISHFKVNGFEVHPKTTIHINAWAIGRDPGYWKSPEEFIPERFVDSSTDFKGQHFELLPFGSGRRVCPGIYMATTMVELGLANLLYWFDWKLPDGMKEEDINMEEEAGISLTISKKIALNLVPAKYSGTHQKIA</sequence>
<evidence type="ECO:0000256" key="9">
    <source>
        <dbReference type="RuleBase" id="RU000461"/>
    </source>
</evidence>
<feature type="signal peptide" evidence="10">
    <location>
        <begin position="1"/>
        <end position="26"/>
    </location>
</feature>
<dbReference type="GeneID" id="107428461"/>
<comment type="similarity">
    <text evidence="2 9">Belongs to the cytochrome P450 family.</text>
</comment>
<keyword evidence="4 8" id="KW-0479">Metal-binding</keyword>
<dbReference type="InterPro" id="IPR036396">
    <property type="entry name" value="Cyt_P450_sf"/>
</dbReference>
<evidence type="ECO:0000256" key="7">
    <source>
        <dbReference type="ARBA" id="ARBA00023033"/>
    </source>
</evidence>
<name>A0A6P4AI65_ZIZJJ</name>
<feature type="binding site" description="axial binding residue" evidence="8">
    <location>
        <position position="444"/>
    </location>
    <ligand>
        <name>heme</name>
        <dbReference type="ChEBI" id="CHEBI:30413"/>
    </ligand>
    <ligandPart>
        <name>Fe</name>
        <dbReference type="ChEBI" id="CHEBI:18248"/>
    </ligandPart>
</feature>
<dbReference type="GO" id="GO:0016705">
    <property type="term" value="F:oxidoreductase activity, acting on paired donors, with incorporation or reduction of molecular oxygen"/>
    <property type="evidence" value="ECO:0007669"/>
    <property type="project" value="InterPro"/>
</dbReference>
<dbReference type="Pfam" id="PF00067">
    <property type="entry name" value="p450"/>
    <property type="match status" value="1"/>
</dbReference>
<dbReference type="InParanoid" id="A0A6P4AI65"/>
<dbReference type="RefSeq" id="XP_015894477.2">
    <property type="nucleotide sequence ID" value="XM_016038991.4"/>
</dbReference>
<evidence type="ECO:0000256" key="1">
    <source>
        <dbReference type="ARBA" id="ARBA00001971"/>
    </source>
</evidence>
<gene>
    <name evidence="12" type="primary">LOC107428461</name>
</gene>
<reference evidence="12" key="1">
    <citation type="submission" date="2025-08" db="UniProtKB">
        <authorList>
            <consortium name="RefSeq"/>
        </authorList>
    </citation>
    <scope>IDENTIFICATION</scope>
    <source>
        <tissue evidence="12">Seedling</tissue>
    </source>
</reference>
<evidence type="ECO:0000256" key="10">
    <source>
        <dbReference type="SAM" id="SignalP"/>
    </source>
</evidence>
<dbReference type="PRINTS" id="PR00463">
    <property type="entry name" value="EP450I"/>
</dbReference>
<keyword evidence="5 9" id="KW-0560">Oxidoreductase</keyword>
<dbReference type="GO" id="GO:0005506">
    <property type="term" value="F:iron ion binding"/>
    <property type="evidence" value="ECO:0007669"/>
    <property type="project" value="InterPro"/>
</dbReference>
<feature type="chain" id="PRO_5045901944" evidence="10">
    <location>
        <begin position="27"/>
        <end position="511"/>
    </location>
</feature>
<evidence type="ECO:0000256" key="4">
    <source>
        <dbReference type="ARBA" id="ARBA00022723"/>
    </source>
</evidence>
<dbReference type="GO" id="GO:0020037">
    <property type="term" value="F:heme binding"/>
    <property type="evidence" value="ECO:0007669"/>
    <property type="project" value="InterPro"/>
</dbReference>
<evidence type="ECO:0000256" key="2">
    <source>
        <dbReference type="ARBA" id="ARBA00010617"/>
    </source>
</evidence>
<dbReference type="InterPro" id="IPR017972">
    <property type="entry name" value="Cyt_P450_CS"/>
</dbReference>
<proteinExistence type="inferred from homology"/>
<keyword evidence="6 8" id="KW-0408">Iron</keyword>
<keyword evidence="3 8" id="KW-0349">Heme</keyword>
<keyword evidence="7 9" id="KW-0503">Monooxygenase</keyword>
<dbReference type="CDD" id="cd11072">
    <property type="entry name" value="CYP71-like"/>
    <property type="match status" value="1"/>
</dbReference>
<organism evidence="11 12">
    <name type="scientific">Ziziphus jujuba</name>
    <name type="common">Chinese jujube</name>
    <name type="synonym">Ziziphus sativa</name>
    <dbReference type="NCBI Taxonomy" id="326968"/>
    <lineage>
        <taxon>Eukaryota</taxon>
        <taxon>Viridiplantae</taxon>
        <taxon>Streptophyta</taxon>
        <taxon>Embryophyta</taxon>
        <taxon>Tracheophyta</taxon>
        <taxon>Spermatophyta</taxon>
        <taxon>Magnoliopsida</taxon>
        <taxon>eudicotyledons</taxon>
        <taxon>Gunneridae</taxon>
        <taxon>Pentapetalae</taxon>
        <taxon>rosids</taxon>
        <taxon>fabids</taxon>
        <taxon>Rosales</taxon>
        <taxon>Rhamnaceae</taxon>
        <taxon>Paliureae</taxon>
        <taxon>Ziziphus</taxon>
    </lineage>
</organism>
<dbReference type="PANTHER" id="PTHR47955">
    <property type="entry name" value="CYTOCHROME P450 FAMILY 71 PROTEIN"/>
    <property type="match status" value="1"/>
</dbReference>
<evidence type="ECO:0000256" key="3">
    <source>
        <dbReference type="ARBA" id="ARBA00022617"/>
    </source>
</evidence>
<accession>A0A6P4AI65</accession>
<dbReference type="PROSITE" id="PS00086">
    <property type="entry name" value="CYTOCHROME_P450"/>
    <property type="match status" value="1"/>
</dbReference>